<dbReference type="EnsemblMetazoa" id="AAEL025100-RA">
    <property type="protein sequence ID" value="AAEL025100-PA"/>
    <property type="gene ID" value="AAEL025100"/>
</dbReference>
<dbReference type="GO" id="GO:0008270">
    <property type="term" value="F:zinc ion binding"/>
    <property type="evidence" value="ECO:0007669"/>
    <property type="project" value="InterPro"/>
</dbReference>
<proteinExistence type="predicted"/>
<sequence>MIASANLCSVGTRLSEYARKLPQENPNVRKRYIQKLKIIKYNDPYTLQLQTEMPTTVTTGHVVDYLLNFKSPYTGDPVKNLRSLDAYRKFEAGFVQSMKGRLIENFYVVVGKVAHSMRLNEKPLNPWVIVQREGTIISAHCDCAAGISETCSHVSAILYALANLHQLTTDGKITVTDVPAYWQQPRKRVKDDLYKMVKDVDYGKKIKRYYDTNINKSRTEFLNLLETIKQDGNNAAVFGSHCDNVNFTCIQCCENDYPDEIFFEQINSSPEQL</sequence>
<dbReference type="InParanoid" id="A0A6I8TSJ3"/>
<gene>
    <name evidence="1" type="primary">110676951</name>
</gene>
<name>A0A6I8TSJ3_AEDAE</name>
<reference evidence="1" key="2">
    <citation type="submission" date="2020-05" db="UniProtKB">
        <authorList>
            <consortium name="EnsemblMetazoa"/>
        </authorList>
    </citation>
    <scope>IDENTIFICATION</scope>
    <source>
        <strain evidence="1">LVP_AGWG</strain>
    </source>
</reference>
<evidence type="ECO:0000313" key="2">
    <source>
        <dbReference type="Proteomes" id="UP000008820"/>
    </source>
</evidence>
<organism evidence="1 2">
    <name type="scientific">Aedes aegypti</name>
    <name type="common">Yellowfever mosquito</name>
    <name type="synonym">Culex aegypti</name>
    <dbReference type="NCBI Taxonomy" id="7159"/>
    <lineage>
        <taxon>Eukaryota</taxon>
        <taxon>Metazoa</taxon>
        <taxon>Ecdysozoa</taxon>
        <taxon>Arthropoda</taxon>
        <taxon>Hexapoda</taxon>
        <taxon>Insecta</taxon>
        <taxon>Pterygota</taxon>
        <taxon>Neoptera</taxon>
        <taxon>Endopterygota</taxon>
        <taxon>Diptera</taxon>
        <taxon>Nematocera</taxon>
        <taxon>Culicoidea</taxon>
        <taxon>Culicidae</taxon>
        <taxon>Culicinae</taxon>
        <taxon>Aedini</taxon>
        <taxon>Aedes</taxon>
        <taxon>Stegomyia</taxon>
    </lineage>
</organism>
<reference evidence="1 2" key="1">
    <citation type="submission" date="2017-06" db="EMBL/GenBank/DDBJ databases">
        <title>Aedes aegypti genome working group (AGWG) sequencing and assembly.</title>
        <authorList>
            <consortium name="Aedes aegypti Genome Working Group (AGWG)"/>
            <person name="Matthews B.J."/>
        </authorList>
    </citation>
    <scope>NUCLEOTIDE SEQUENCE [LARGE SCALE GENOMIC DNA]</scope>
    <source>
        <strain evidence="1 2">LVP_AGWG</strain>
    </source>
</reference>
<accession>A0A6I8TSJ3</accession>
<dbReference type="PANTHER" id="PTHR47526:SF3">
    <property type="entry name" value="PHD-TYPE DOMAIN-CONTAINING PROTEIN"/>
    <property type="match status" value="1"/>
</dbReference>
<dbReference type="AlphaFoldDB" id="A0A6I8TSJ3"/>
<dbReference type="PROSITE" id="PS50966">
    <property type="entry name" value="ZF_SWIM"/>
    <property type="match status" value="1"/>
</dbReference>
<evidence type="ECO:0000313" key="1">
    <source>
        <dbReference type="EnsemblMetazoa" id="AAEL025100-PA"/>
    </source>
</evidence>
<dbReference type="Proteomes" id="UP000008820">
    <property type="component" value="Chromosome 2"/>
</dbReference>
<dbReference type="InterPro" id="IPR007527">
    <property type="entry name" value="Znf_SWIM"/>
</dbReference>
<keyword evidence="2" id="KW-1185">Reference proteome</keyword>
<dbReference type="PANTHER" id="PTHR47526">
    <property type="entry name" value="ATP-DEPENDENT DNA HELICASE"/>
    <property type="match status" value="1"/>
</dbReference>
<dbReference type="OrthoDB" id="6346984at2759"/>
<protein>
    <submittedName>
        <fullName evidence="1">Uncharacterized protein</fullName>
    </submittedName>
</protein>